<dbReference type="PANTHER" id="PTHR47163:SF2">
    <property type="entry name" value="SI:DKEY-17M8.2"/>
    <property type="match status" value="1"/>
</dbReference>
<dbReference type="AlphaFoldDB" id="A0A813M0Z9"/>
<evidence type="ECO:0000259" key="2">
    <source>
        <dbReference type="SMART" id="SM01126"/>
    </source>
</evidence>
<organism evidence="3 4">
    <name type="scientific">Brachionus calyciflorus</name>
    <dbReference type="NCBI Taxonomy" id="104777"/>
    <lineage>
        <taxon>Eukaryota</taxon>
        <taxon>Metazoa</taxon>
        <taxon>Spiralia</taxon>
        <taxon>Gnathifera</taxon>
        <taxon>Rotifera</taxon>
        <taxon>Eurotatoria</taxon>
        <taxon>Monogononta</taxon>
        <taxon>Pseudotrocha</taxon>
        <taxon>Ploima</taxon>
        <taxon>Brachionidae</taxon>
        <taxon>Brachionus</taxon>
    </lineage>
</organism>
<sequence>MIVPQNNKDFYEFLSGKKVLIEFLKNILTKEQNYVCSRVECQQKPKNFELEFLKNRLIFRCQSLGCRQYFSARNEVFSLQSTSNLSIHKVLEIYWYWSFKQPVNYTFNQCNLAEKTIINWYKKIRNILYDSMLDAPEMGGPGYRIQIDESLFQGKRKSNRGRLLSSDKGSKKSFRSKNYGDRVQGPWVFGLVCQKIEDIQKVKAIKSQNHGKIKTYLRTFRKEARASSSNDKRKINTRFNRVYGQKRSYKSKLTTNFETIPKEVRMFVVERRDAETLIPIIKRNCKVGSEIVSDEWRSYSQLKIHGYKHFKVNHTKNFVNPTTGKHTQLIECLWNVAKQKIMRQSRGTSHENLPSHLAEQWFRSISPNSGHLVFKKILEFVRDYYINLQLKNYEQQALEQITSSIKTN</sequence>
<keyword evidence="4" id="KW-1185">Reference proteome</keyword>
<comment type="caution">
    <text evidence="3">The sequence shown here is derived from an EMBL/GenBank/DDBJ whole genome shotgun (WGS) entry which is preliminary data.</text>
</comment>
<accession>A0A813M0Z9</accession>
<evidence type="ECO:0000313" key="4">
    <source>
        <dbReference type="Proteomes" id="UP000663879"/>
    </source>
</evidence>
<evidence type="ECO:0000313" key="3">
    <source>
        <dbReference type="EMBL" id="CAF0714116.1"/>
    </source>
</evidence>
<name>A0A813M0Z9_9BILA</name>
<reference evidence="3" key="1">
    <citation type="submission" date="2021-02" db="EMBL/GenBank/DDBJ databases">
        <authorList>
            <person name="Nowell W R."/>
        </authorList>
    </citation>
    <scope>NUCLEOTIDE SEQUENCE</scope>
    <source>
        <strain evidence="3">Ploen Becks lab</strain>
    </source>
</reference>
<feature type="non-terminal residue" evidence="3">
    <location>
        <position position="408"/>
    </location>
</feature>
<dbReference type="OrthoDB" id="6627846at2759"/>
<feature type="region of interest" description="Disordered" evidence="1">
    <location>
        <begin position="158"/>
        <end position="178"/>
    </location>
</feature>
<dbReference type="Pfam" id="PF12762">
    <property type="entry name" value="DDE_Tnp_IS1595"/>
    <property type="match status" value="1"/>
</dbReference>
<proteinExistence type="predicted"/>
<evidence type="ECO:0000256" key="1">
    <source>
        <dbReference type="SAM" id="MobiDB-lite"/>
    </source>
</evidence>
<dbReference type="Proteomes" id="UP000663879">
    <property type="component" value="Unassembled WGS sequence"/>
</dbReference>
<dbReference type="SMART" id="SM01126">
    <property type="entry name" value="DDE_Tnp_IS1595"/>
    <property type="match status" value="1"/>
</dbReference>
<protein>
    <recommendedName>
        <fullName evidence="2">ISXO2-like transposase domain-containing protein</fullName>
    </recommendedName>
</protein>
<dbReference type="EMBL" id="CAJNOC010000091">
    <property type="protein sequence ID" value="CAF0714116.1"/>
    <property type="molecule type" value="Genomic_DNA"/>
</dbReference>
<gene>
    <name evidence="3" type="ORF">OXX778_LOCUS1427</name>
</gene>
<dbReference type="InterPro" id="IPR024445">
    <property type="entry name" value="Tnp_ISXO2-like"/>
</dbReference>
<dbReference type="InterPro" id="IPR053164">
    <property type="entry name" value="IS1016-like_transposase"/>
</dbReference>
<feature type="domain" description="ISXO2-like transposase" evidence="2">
    <location>
        <begin position="137"/>
        <end position="365"/>
    </location>
</feature>
<dbReference type="PANTHER" id="PTHR47163">
    <property type="entry name" value="DDE_TNP_IS1595 DOMAIN-CONTAINING PROTEIN"/>
    <property type="match status" value="1"/>
</dbReference>